<dbReference type="Gene3D" id="1.10.3210.10">
    <property type="entry name" value="Hypothetical protein af1432"/>
    <property type="match status" value="1"/>
</dbReference>
<organism evidence="3 4">
    <name type="scientific">Hyphodiscus hymeniophilus</name>
    <dbReference type="NCBI Taxonomy" id="353542"/>
    <lineage>
        <taxon>Eukaryota</taxon>
        <taxon>Fungi</taxon>
        <taxon>Dikarya</taxon>
        <taxon>Ascomycota</taxon>
        <taxon>Pezizomycotina</taxon>
        <taxon>Leotiomycetes</taxon>
        <taxon>Helotiales</taxon>
        <taxon>Hyphodiscaceae</taxon>
        <taxon>Hyphodiscus</taxon>
    </lineage>
</organism>
<dbReference type="Pfam" id="PF23566">
    <property type="entry name" value="RTG2_C"/>
    <property type="match status" value="1"/>
</dbReference>
<comment type="caution">
    <text evidence="3">The sequence shown here is derived from an EMBL/GenBank/DDBJ whole genome shotgun (WGS) entry which is preliminary data.</text>
</comment>
<dbReference type="InterPro" id="IPR003695">
    <property type="entry name" value="Ppx_GppA_N"/>
</dbReference>
<dbReference type="OrthoDB" id="2014654at2759"/>
<dbReference type="Gene3D" id="3.30.420.150">
    <property type="entry name" value="Exopolyphosphatase. Domain 2"/>
    <property type="match status" value="1"/>
</dbReference>
<proteinExistence type="predicted"/>
<dbReference type="EMBL" id="VNKQ01000018">
    <property type="protein sequence ID" value="KAG0645665.1"/>
    <property type="molecule type" value="Genomic_DNA"/>
</dbReference>
<dbReference type="InterPro" id="IPR057512">
    <property type="entry name" value="RTG2_C"/>
</dbReference>
<feature type="domain" description="RTG2 C-terminal" evidence="2">
    <location>
        <begin position="338"/>
        <end position="561"/>
    </location>
</feature>
<keyword evidence="4" id="KW-1185">Reference proteome</keyword>
<dbReference type="Gene3D" id="3.30.420.40">
    <property type="match status" value="1"/>
</dbReference>
<dbReference type="Pfam" id="PF02541">
    <property type="entry name" value="Ppx-GppA"/>
    <property type="match status" value="1"/>
</dbReference>
<evidence type="ECO:0000259" key="2">
    <source>
        <dbReference type="Pfam" id="PF23566"/>
    </source>
</evidence>
<dbReference type="GO" id="GO:0006357">
    <property type="term" value="P:regulation of transcription by RNA polymerase II"/>
    <property type="evidence" value="ECO:0007669"/>
    <property type="project" value="TreeGrafter"/>
</dbReference>
<dbReference type="InterPro" id="IPR050273">
    <property type="entry name" value="GppA/Ppx_hydrolase"/>
</dbReference>
<reference evidence="3" key="1">
    <citation type="submission" date="2019-07" db="EMBL/GenBank/DDBJ databases">
        <title>Hyphodiscus hymeniophilus genome sequencing and assembly.</title>
        <authorList>
            <person name="Kramer G."/>
            <person name="Nodwell J."/>
        </authorList>
    </citation>
    <scope>NUCLEOTIDE SEQUENCE</scope>
    <source>
        <strain evidence="3">ATCC 34498</strain>
    </source>
</reference>
<name>A0A9P6VDU6_9HELO</name>
<feature type="domain" description="Ppx/GppA phosphatase N-terminal" evidence="1">
    <location>
        <begin position="32"/>
        <end position="331"/>
    </location>
</feature>
<protein>
    <submittedName>
        <fullName evidence="3">Retrograde regulation 2</fullName>
    </submittedName>
</protein>
<dbReference type="Proteomes" id="UP000785200">
    <property type="component" value="Unassembled WGS sequence"/>
</dbReference>
<dbReference type="PANTHER" id="PTHR30005">
    <property type="entry name" value="EXOPOLYPHOSPHATASE"/>
    <property type="match status" value="1"/>
</dbReference>
<accession>A0A9P6VDU6</accession>
<evidence type="ECO:0000313" key="4">
    <source>
        <dbReference type="Proteomes" id="UP000785200"/>
    </source>
</evidence>
<evidence type="ECO:0000259" key="1">
    <source>
        <dbReference type="Pfam" id="PF02541"/>
    </source>
</evidence>
<dbReference type="AlphaFoldDB" id="A0A9P6VDU6"/>
<dbReference type="InterPro" id="IPR043129">
    <property type="entry name" value="ATPase_NBD"/>
</dbReference>
<dbReference type="PANTHER" id="PTHR30005:SF0">
    <property type="entry name" value="RETROGRADE REGULATION PROTEIN 2"/>
    <property type="match status" value="1"/>
</dbReference>
<sequence>MFSNGIRFSVSDLSPPTTRILPTIYFNRVDISLYDVQFDDETGARIPIPVSITASVVAALLRFQIICEDFGVPKHRIRVIATEATRTAINADDFLAAIKSGTGLSVELLFKEEEGRIGALGIASGFSEMQGFAMDLGGGSTQFTWLISKNGNIRLSPKGSFSFPYGAAALTRKLAELKHGKNEHDADQAVAEFRKEMLANIVNAYHSMQVPQEIIEKAKKEGGFPLYLSGGGFRGWGYLLLYINQVGGRHYPISIINGFSAQRSQFEDTDALKHVARNAREIFRVSDRRRLQVPAVAFLVNVLAEALPFGIKEAHFCQGGVREGILFQELLPSIRKQQPLEVGTLRFAPPSVETIHALLLAGIPAPSKTDGRAFPQSISSELLSSFVRTLYVHSSMSKESASTAALYSTSAGLMSSTHGVSHTDRALLALMLEERYQGELPPREVEFKHSLRSILTAEQVWWTRYIGKLGLLISEIYPAGIVNEAEPRVVLSAAWSSHLGKKKNKLGLELIWSIQKVKKDPMKLREALENHISVIHKVGKRKNWIGGKDGWGMAVHVMVVEEDIV</sequence>
<gene>
    <name evidence="3" type="ORF">D0Z07_8464</name>
</gene>
<evidence type="ECO:0000313" key="3">
    <source>
        <dbReference type="EMBL" id="KAG0645665.1"/>
    </source>
</evidence>
<dbReference type="SUPFAM" id="SSF53067">
    <property type="entry name" value="Actin-like ATPase domain"/>
    <property type="match status" value="2"/>
</dbReference>
<dbReference type="FunFam" id="3.30.420.40:FF:000191">
    <property type="entry name" value="Retrograde regulation protein 2"/>
    <property type="match status" value="1"/>
</dbReference>